<comment type="similarity">
    <text evidence="1">Belongs to the CCDC22 family.</text>
</comment>
<gene>
    <name evidence="5" type="ORF">Slati_2047400</name>
</gene>
<dbReference type="Pfam" id="PF21674">
    <property type="entry name" value="CCDC22_N"/>
    <property type="match status" value="1"/>
</dbReference>
<name>A0AAW2WNA7_9LAMI</name>
<evidence type="ECO:0000259" key="4">
    <source>
        <dbReference type="Pfam" id="PF21674"/>
    </source>
</evidence>
<protein>
    <submittedName>
        <fullName evidence="5">Coiled-coil domain-containing protein 22</fullName>
    </submittedName>
</protein>
<reference evidence="5" key="2">
    <citation type="journal article" date="2024" name="Plant">
        <title>Genomic evolution and insights into agronomic trait innovations of Sesamum species.</title>
        <authorList>
            <person name="Miao H."/>
            <person name="Wang L."/>
            <person name="Qu L."/>
            <person name="Liu H."/>
            <person name="Sun Y."/>
            <person name="Le M."/>
            <person name="Wang Q."/>
            <person name="Wei S."/>
            <person name="Zheng Y."/>
            <person name="Lin W."/>
            <person name="Duan Y."/>
            <person name="Cao H."/>
            <person name="Xiong S."/>
            <person name="Wang X."/>
            <person name="Wei L."/>
            <person name="Li C."/>
            <person name="Ma Q."/>
            <person name="Ju M."/>
            <person name="Zhao R."/>
            <person name="Li G."/>
            <person name="Mu C."/>
            <person name="Tian Q."/>
            <person name="Mei H."/>
            <person name="Zhang T."/>
            <person name="Gao T."/>
            <person name="Zhang H."/>
        </authorList>
    </citation>
    <scope>NUCLEOTIDE SEQUENCE</scope>
    <source>
        <strain evidence="5">KEN1</strain>
    </source>
</reference>
<dbReference type="InterPro" id="IPR048348">
    <property type="entry name" value="CCDC22_CC"/>
</dbReference>
<evidence type="ECO:0000259" key="3">
    <source>
        <dbReference type="Pfam" id="PF05667"/>
    </source>
</evidence>
<dbReference type="InterPro" id="IPR008530">
    <property type="entry name" value="CCDC22"/>
</dbReference>
<evidence type="ECO:0000313" key="5">
    <source>
        <dbReference type="EMBL" id="KAL0443247.1"/>
    </source>
</evidence>
<accession>A0AAW2WNA7</accession>
<feature type="coiled-coil region" evidence="2">
    <location>
        <begin position="260"/>
        <end position="298"/>
    </location>
</feature>
<organism evidence="5">
    <name type="scientific">Sesamum latifolium</name>
    <dbReference type="NCBI Taxonomy" id="2727402"/>
    <lineage>
        <taxon>Eukaryota</taxon>
        <taxon>Viridiplantae</taxon>
        <taxon>Streptophyta</taxon>
        <taxon>Embryophyta</taxon>
        <taxon>Tracheophyta</taxon>
        <taxon>Spermatophyta</taxon>
        <taxon>Magnoliopsida</taxon>
        <taxon>eudicotyledons</taxon>
        <taxon>Gunneridae</taxon>
        <taxon>Pentapetalae</taxon>
        <taxon>asterids</taxon>
        <taxon>lamiids</taxon>
        <taxon>Lamiales</taxon>
        <taxon>Pedaliaceae</taxon>
        <taxon>Sesamum</taxon>
    </lineage>
</organism>
<keyword evidence="2" id="KW-0175">Coiled coil</keyword>
<sequence>MEASEEILLNSLANSGVPIPAGVSSVHDLTPPTLFYVCSHALRLIDGPHHASSFRASLPEDSMPDRVKICMDLASAFNNLGFNPDLSFHKFLYPSKEDLYKLVRFLVGKLSESSGALTSGDGETVPNEQILTGLQDLRLKTQALESNYMRSQDDLTQRPAEPNSVIQNVEISVEESNAIEQDFHPNECSAGYHDANFSEKVESSRKNATGDHDGSQNQEVLQKPMVAKYSELQHADEERGLLEAALEMVLDDQHPLEFYIEQLNSQVEAKRHKLKELETEWDAKEKALQEEKRNLEQSLIGLYPKAAGKLTERKEIVLETESILSEIKRRKQDNDIQRILRDTRELQLESNTIQERLNRTYAIVNETIFSVPTNLEDYCREAKKDPVARQAYRLLTNIHESFEQIAGKILTTDRSRRDAADYEAKLAIISARSLKMDKLQADLDAIRKENHLLEQCLHNL</sequence>
<comment type="caution">
    <text evidence="5">The sequence shown here is derived from an EMBL/GenBank/DDBJ whole genome shotgun (WGS) entry which is preliminary data.</text>
</comment>
<evidence type="ECO:0000256" key="1">
    <source>
        <dbReference type="ARBA" id="ARBA00006438"/>
    </source>
</evidence>
<dbReference type="PANTHER" id="PTHR15668">
    <property type="entry name" value="JM1 PROTEIN"/>
    <property type="match status" value="1"/>
</dbReference>
<dbReference type="GO" id="GO:0097602">
    <property type="term" value="F:cullin family protein binding"/>
    <property type="evidence" value="ECO:0007669"/>
    <property type="project" value="TreeGrafter"/>
</dbReference>
<dbReference type="EMBL" id="JACGWN010000007">
    <property type="protein sequence ID" value="KAL0443247.1"/>
    <property type="molecule type" value="Genomic_DNA"/>
</dbReference>
<evidence type="ECO:0000256" key="2">
    <source>
        <dbReference type="SAM" id="Coils"/>
    </source>
</evidence>
<dbReference type="PANTHER" id="PTHR15668:SF4">
    <property type="entry name" value="COILED-COIL DOMAIN-CONTAINING PROTEIN 22"/>
    <property type="match status" value="1"/>
</dbReference>
<reference evidence="5" key="1">
    <citation type="submission" date="2020-06" db="EMBL/GenBank/DDBJ databases">
        <authorList>
            <person name="Li T."/>
            <person name="Hu X."/>
            <person name="Zhang T."/>
            <person name="Song X."/>
            <person name="Zhang H."/>
            <person name="Dai N."/>
            <person name="Sheng W."/>
            <person name="Hou X."/>
            <person name="Wei L."/>
        </authorList>
    </citation>
    <scope>NUCLEOTIDE SEQUENCE</scope>
    <source>
        <strain evidence="5">KEN1</strain>
        <tissue evidence="5">Leaf</tissue>
    </source>
</reference>
<proteinExistence type="inferred from homology"/>
<dbReference type="GO" id="GO:2000060">
    <property type="term" value="P:positive regulation of ubiquitin-dependent protein catabolic process"/>
    <property type="evidence" value="ECO:0007669"/>
    <property type="project" value="TreeGrafter"/>
</dbReference>
<dbReference type="Pfam" id="PF05667">
    <property type="entry name" value="CCDC22_CC"/>
    <property type="match status" value="1"/>
</dbReference>
<dbReference type="AlphaFoldDB" id="A0AAW2WNA7"/>
<feature type="domain" description="CCDC22 N-terminal" evidence="4">
    <location>
        <begin position="1"/>
        <end position="111"/>
    </location>
</feature>
<dbReference type="InterPro" id="IPR048349">
    <property type="entry name" value="CCDC22_N"/>
</dbReference>
<feature type="domain" description="CCDC22 coiled-coil" evidence="3">
    <location>
        <begin position="330"/>
        <end position="430"/>
    </location>
</feature>